<dbReference type="EMBL" id="LR796624">
    <property type="protein sequence ID" value="CAB4154991.1"/>
    <property type="molecule type" value="Genomic_DNA"/>
</dbReference>
<protein>
    <submittedName>
        <fullName evidence="1">Uncharacterized protein</fullName>
    </submittedName>
</protein>
<reference evidence="1" key="1">
    <citation type="submission" date="2020-04" db="EMBL/GenBank/DDBJ databases">
        <authorList>
            <person name="Chiriac C."/>
            <person name="Salcher M."/>
            <person name="Ghai R."/>
            <person name="Kavagutti S V."/>
        </authorList>
    </citation>
    <scope>NUCLEOTIDE SEQUENCE</scope>
</reference>
<name>A0A6J5NBZ5_9CAUD</name>
<proteinExistence type="predicted"/>
<accession>A0A6J5NBZ5</accession>
<organism evidence="1">
    <name type="scientific">uncultured Caudovirales phage</name>
    <dbReference type="NCBI Taxonomy" id="2100421"/>
    <lineage>
        <taxon>Viruses</taxon>
        <taxon>Duplodnaviria</taxon>
        <taxon>Heunggongvirae</taxon>
        <taxon>Uroviricota</taxon>
        <taxon>Caudoviricetes</taxon>
        <taxon>Peduoviridae</taxon>
        <taxon>Maltschvirus</taxon>
        <taxon>Maltschvirus maltsch</taxon>
    </lineage>
</organism>
<gene>
    <name evidence="1" type="ORF">UFOVP649_54</name>
</gene>
<evidence type="ECO:0000313" key="1">
    <source>
        <dbReference type="EMBL" id="CAB4154991.1"/>
    </source>
</evidence>
<sequence>MPTLLGRPAAWSLWSGNGSSWSMLDTSPDRSALERQARSLQALFTNKQFVVVAGTQPPRL</sequence>